<dbReference type="GO" id="GO:0016831">
    <property type="term" value="F:carboxy-lyase activity"/>
    <property type="evidence" value="ECO:0007669"/>
    <property type="project" value="InterPro"/>
</dbReference>
<dbReference type="InterPro" id="IPR016040">
    <property type="entry name" value="NAD(P)-bd_dom"/>
</dbReference>
<dbReference type="Gene3D" id="3.40.50.720">
    <property type="entry name" value="NAD(P)-binding Rossmann-like Domain"/>
    <property type="match status" value="1"/>
</dbReference>
<dbReference type="Proteomes" id="UP000320085">
    <property type="component" value="Unassembled WGS sequence"/>
</dbReference>
<dbReference type="Gene3D" id="3.90.25.10">
    <property type="entry name" value="UDP-galactose 4-epimerase, domain 1"/>
    <property type="match status" value="1"/>
</dbReference>
<sequence>MIDEKAAVTDELTARPIDGSVAGTTVLVTGSDGFIGSHVVERLLADGAHVRAFCLYNSNGSTGWLDESDAFRAAVRDGQAEVVLGDIRDPEHVMATTEGVDVVLHLAALIAIPFSYVAPRSYVETNVIGTLNVLEAVRRHGTPRMVNTSTSEVYGTPESVPITEAHPLRGQSPYSATKISADKMCESYALSFETPVMTLRPFNTFGPRQSTRAVIPTVLSQMLTGAAEIRLGDVTPKRDFTFVTDTADGFVRAALSDVAPGTTIQLGTGRTVSVGDVVDLCAKVTASEARIVTEEARIRPEGSEVQILLSNPSLANEVLGWAPTVSLEEGLAATAEWLRPRVDPDTAARYHR</sequence>
<dbReference type="PANTHER" id="PTHR43000">
    <property type="entry name" value="DTDP-D-GLUCOSE 4,6-DEHYDRATASE-RELATED"/>
    <property type="match status" value="1"/>
</dbReference>
<dbReference type="OrthoDB" id="9801785at2"/>
<dbReference type="SUPFAM" id="SSF51735">
    <property type="entry name" value="NAD(P)-binding Rossmann-fold domains"/>
    <property type="match status" value="1"/>
</dbReference>
<evidence type="ECO:0000259" key="1">
    <source>
        <dbReference type="Pfam" id="PF16363"/>
    </source>
</evidence>
<comment type="caution">
    <text evidence="2">The sequence shown here is derived from an EMBL/GenBank/DDBJ whole genome shotgun (WGS) entry which is preliminary data.</text>
</comment>
<organism evidence="2 3">
    <name type="scientific">Humibacillus xanthopallidus</name>
    <dbReference type="NCBI Taxonomy" id="412689"/>
    <lineage>
        <taxon>Bacteria</taxon>
        <taxon>Bacillati</taxon>
        <taxon>Actinomycetota</taxon>
        <taxon>Actinomycetes</taxon>
        <taxon>Micrococcales</taxon>
        <taxon>Intrasporangiaceae</taxon>
        <taxon>Humibacillus</taxon>
    </lineage>
</organism>
<dbReference type="Pfam" id="PF16363">
    <property type="entry name" value="GDP_Man_Dehyd"/>
    <property type="match status" value="1"/>
</dbReference>
<evidence type="ECO:0000313" key="2">
    <source>
        <dbReference type="EMBL" id="TQN48674.1"/>
    </source>
</evidence>
<gene>
    <name evidence="2" type="ORF">FHX52_1817</name>
</gene>
<feature type="domain" description="NAD(P)-binding" evidence="1">
    <location>
        <begin position="27"/>
        <end position="332"/>
    </location>
</feature>
<accession>A0A543PX64</accession>
<proteinExistence type="predicted"/>
<evidence type="ECO:0000313" key="3">
    <source>
        <dbReference type="Proteomes" id="UP000320085"/>
    </source>
</evidence>
<dbReference type="AlphaFoldDB" id="A0A543PX64"/>
<dbReference type="EMBL" id="VFQF01000001">
    <property type="protein sequence ID" value="TQN48674.1"/>
    <property type="molecule type" value="Genomic_DNA"/>
</dbReference>
<reference evidence="2 3" key="1">
    <citation type="submission" date="2019-06" db="EMBL/GenBank/DDBJ databases">
        <title>Sequencing the genomes of 1000 actinobacteria strains.</title>
        <authorList>
            <person name="Klenk H.-P."/>
        </authorList>
    </citation>
    <scope>NUCLEOTIDE SEQUENCE [LARGE SCALE GENOMIC DNA]</scope>
    <source>
        <strain evidence="2 3">DSM 21776</strain>
    </source>
</reference>
<dbReference type="InterPro" id="IPR036291">
    <property type="entry name" value="NAD(P)-bd_dom_sf"/>
</dbReference>
<dbReference type="InterPro" id="IPR045869">
    <property type="entry name" value="Arna-like_SDR_e"/>
</dbReference>
<protein>
    <submittedName>
        <fullName evidence="2">UDP-glucose 4-epimerase</fullName>
    </submittedName>
</protein>
<dbReference type="CDD" id="cd05257">
    <property type="entry name" value="Arna_like_SDR_e"/>
    <property type="match status" value="1"/>
</dbReference>
<name>A0A543PX64_9MICO</name>